<evidence type="ECO:0000256" key="4">
    <source>
        <dbReference type="ARBA" id="ARBA00022769"/>
    </source>
</evidence>
<accession>A0A3S2TS58</accession>
<keyword evidence="4" id="KW-0228">DNA excision</keyword>
<evidence type="ECO:0000313" key="8">
    <source>
        <dbReference type="Proteomes" id="UP000288024"/>
    </source>
</evidence>
<dbReference type="SUPFAM" id="SSF51658">
    <property type="entry name" value="Xylose isomerase-like"/>
    <property type="match status" value="1"/>
</dbReference>
<proteinExistence type="predicted"/>
<dbReference type="Proteomes" id="UP000288024">
    <property type="component" value="Unassembled WGS sequence"/>
</dbReference>
<organism evidence="7 8">
    <name type="scientific">Niallia taxi</name>
    <dbReference type="NCBI Taxonomy" id="2499688"/>
    <lineage>
        <taxon>Bacteria</taxon>
        <taxon>Bacillati</taxon>
        <taxon>Bacillota</taxon>
        <taxon>Bacilli</taxon>
        <taxon>Bacillales</taxon>
        <taxon>Bacillaceae</taxon>
        <taxon>Niallia</taxon>
    </lineage>
</organism>
<protein>
    <submittedName>
        <fullName evidence="7">UV DNA damage repair endonuclease UvsE</fullName>
    </submittedName>
</protein>
<dbReference type="GO" id="GO:0004519">
    <property type="term" value="F:endonuclease activity"/>
    <property type="evidence" value="ECO:0007669"/>
    <property type="project" value="UniProtKB-KW"/>
</dbReference>
<dbReference type="GO" id="GO:0006289">
    <property type="term" value="P:nucleotide-excision repair"/>
    <property type="evidence" value="ECO:0007669"/>
    <property type="project" value="InterPro"/>
</dbReference>
<sequence length="321" mass="37248">MTIFKLGYVAMSQNLQNASPSQTMTYKQFSQIANREAAIRKLERISISNLENCLRLLKHNTGNDIHFFRFSSKLIPLANHPELQGWNFMRPLKENLLMLGEWVKKHSMRVDFHPDHFVVLNNANADILKASLKTLSVHERLLKGMKIDTEHRCVLHVGGAHDDKEGALEQFITNWGFVPEKLQRMIILENDDTTFTVNDTLYLCEKLGVPFVFDLHHHLANNEDNQWEEQWPRMTATWENSPLPLKMHISSPRSETEFRAHAEYIDVDMFMRFLETVNGTLPEIHCMIEAKAKDNALFQLAKDLQKTGRAEFNDQSTFTLK</sequence>
<gene>
    <name evidence="7" type="primary">uvsE</name>
    <name evidence="7" type="ORF">EM808_22020</name>
</gene>
<dbReference type="Gene3D" id="3.20.20.150">
    <property type="entry name" value="Divalent-metal-dependent TIM barrel enzymes"/>
    <property type="match status" value="1"/>
</dbReference>
<keyword evidence="5" id="KW-0378">Hydrolase</keyword>
<evidence type="ECO:0000256" key="6">
    <source>
        <dbReference type="ARBA" id="ARBA00023204"/>
    </source>
</evidence>
<dbReference type="PANTHER" id="PTHR31290:SF5">
    <property type="entry name" value="UV-DAMAGE ENDONUCLEASE"/>
    <property type="match status" value="1"/>
</dbReference>
<dbReference type="GO" id="GO:0009411">
    <property type="term" value="P:response to UV"/>
    <property type="evidence" value="ECO:0007669"/>
    <property type="project" value="InterPro"/>
</dbReference>
<evidence type="ECO:0000256" key="5">
    <source>
        <dbReference type="ARBA" id="ARBA00022801"/>
    </source>
</evidence>
<keyword evidence="3" id="KW-0227">DNA damage</keyword>
<name>A0A3S2TS58_9BACI</name>
<dbReference type="GeneID" id="87619492"/>
<dbReference type="AlphaFoldDB" id="A0A3S2TS58"/>
<keyword evidence="6" id="KW-0234">DNA repair</keyword>
<dbReference type="Pfam" id="PF03851">
    <property type="entry name" value="UvdE"/>
    <property type="match status" value="1"/>
</dbReference>
<evidence type="ECO:0000256" key="1">
    <source>
        <dbReference type="ARBA" id="ARBA00022722"/>
    </source>
</evidence>
<dbReference type="GO" id="GO:0016787">
    <property type="term" value="F:hydrolase activity"/>
    <property type="evidence" value="ECO:0007669"/>
    <property type="project" value="UniProtKB-KW"/>
</dbReference>
<keyword evidence="8" id="KW-1185">Reference proteome</keyword>
<comment type="caution">
    <text evidence="7">The sequence shown here is derived from an EMBL/GenBank/DDBJ whole genome shotgun (WGS) entry which is preliminary data.</text>
</comment>
<keyword evidence="1" id="KW-0540">Nuclease</keyword>
<dbReference type="PANTHER" id="PTHR31290">
    <property type="entry name" value="UV-DAMAGE ENDONUCLEASE"/>
    <property type="match status" value="1"/>
</dbReference>
<evidence type="ECO:0000256" key="3">
    <source>
        <dbReference type="ARBA" id="ARBA00022763"/>
    </source>
</evidence>
<keyword evidence="2 7" id="KW-0255">Endonuclease</keyword>
<evidence type="ECO:0000256" key="2">
    <source>
        <dbReference type="ARBA" id="ARBA00022759"/>
    </source>
</evidence>
<dbReference type="InterPro" id="IPR004601">
    <property type="entry name" value="UvdE"/>
</dbReference>
<dbReference type="EMBL" id="RZTZ01000012">
    <property type="protein sequence ID" value="RVT58599.1"/>
    <property type="molecule type" value="Genomic_DNA"/>
</dbReference>
<dbReference type="RefSeq" id="WP_127740834.1">
    <property type="nucleotide sequence ID" value="NZ_CAJCKN010000026.1"/>
</dbReference>
<dbReference type="InterPro" id="IPR036237">
    <property type="entry name" value="Xyl_isomerase-like_sf"/>
</dbReference>
<evidence type="ECO:0000313" key="7">
    <source>
        <dbReference type="EMBL" id="RVT58599.1"/>
    </source>
</evidence>
<dbReference type="NCBIfam" id="TIGR00629">
    <property type="entry name" value="uvde"/>
    <property type="match status" value="1"/>
</dbReference>
<reference evidence="7 8" key="1">
    <citation type="submission" date="2019-01" db="EMBL/GenBank/DDBJ databases">
        <title>Bacillus sp. M5HDSG1-1, whole genome shotgun sequence.</title>
        <authorList>
            <person name="Tuo L."/>
        </authorList>
    </citation>
    <scope>NUCLEOTIDE SEQUENCE [LARGE SCALE GENOMIC DNA]</scope>
    <source>
        <strain evidence="7 8">M5HDSG1-1</strain>
    </source>
</reference>